<keyword evidence="3" id="KW-1185">Reference proteome</keyword>
<dbReference type="SUPFAM" id="SSF53335">
    <property type="entry name" value="S-adenosyl-L-methionine-dependent methyltransferases"/>
    <property type="match status" value="1"/>
</dbReference>
<protein>
    <submittedName>
        <fullName evidence="2">Class I SAM-dependent methyltransferase</fullName>
    </submittedName>
</protein>
<evidence type="ECO:0000259" key="1">
    <source>
        <dbReference type="Pfam" id="PF08242"/>
    </source>
</evidence>
<dbReference type="CDD" id="cd02440">
    <property type="entry name" value="AdoMet_MTases"/>
    <property type="match status" value="1"/>
</dbReference>
<dbReference type="EMBL" id="JAQZAO010000014">
    <property type="protein sequence ID" value="MDD7968643.1"/>
    <property type="molecule type" value="Genomic_DNA"/>
</dbReference>
<dbReference type="Gene3D" id="3.40.50.150">
    <property type="entry name" value="Vaccinia Virus protein VP39"/>
    <property type="match status" value="1"/>
</dbReference>
<proteinExistence type="predicted"/>
<evidence type="ECO:0000313" key="2">
    <source>
        <dbReference type="EMBL" id="MDD7968643.1"/>
    </source>
</evidence>
<dbReference type="InterPro" id="IPR013217">
    <property type="entry name" value="Methyltransf_12"/>
</dbReference>
<sequence>MRVPPRLAAAVDVVDPAPDARVLEVGCGRGVAAVLLVDRLPRGRYTGLDRSATATAATAARLAGRGTVHTTALAAFRPAPGTVDLALAINVNVFWTGAARAELAVLATALDAGGVLHLVYGSDGAAPRGDVADRLRDHLTAGGFAPTVTTPTRRGVRLLHVRAALGGGGPVRTPRSPG</sequence>
<feature type="domain" description="Methyltransferase type 12" evidence="1">
    <location>
        <begin position="23"/>
        <end position="116"/>
    </location>
</feature>
<dbReference type="RefSeq" id="WP_274203174.1">
    <property type="nucleotide sequence ID" value="NZ_JAQZAO010000014.1"/>
</dbReference>
<dbReference type="Pfam" id="PF08242">
    <property type="entry name" value="Methyltransf_12"/>
    <property type="match status" value="1"/>
</dbReference>
<accession>A0ABT5T3Y4</accession>
<dbReference type="Proteomes" id="UP001300763">
    <property type="component" value="Unassembled WGS sequence"/>
</dbReference>
<keyword evidence="2" id="KW-0489">Methyltransferase</keyword>
<dbReference type="GO" id="GO:0032259">
    <property type="term" value="P:methylation"/>
    <property type="evidence" value="ECO:0007669"/>
    <property type="project" value="UniProtKB-KW"/>
</dbReference>
<organism evidence="2 3">
    <name type="scientific">Actinomycetospora lemnae</name>
    <dbReference type="NCBI Taxonomy" id="3019891"/>
    <lineage>
        <taxon>Bacteria</taxon>
        <taxon>Bacillati</taxon>
        <taxon>Actinomycetota</taxon>
        <taxon>Actinomycetes</taxon>
        <taxon>Pseudonocardiales</taxon>
        <taxon>Pseudonocardiaceae</taxon>
        <taxon>Actinomycetospora</taxon>
    </lineage>
</organism>
<keyword evidence="2" id="KW-0808">Transferase</keyword>
<dbReference type="InterPro" id="IPR029063">
    <property type="entry name" value="SAM-dependent_MTases_sf"/>
</dbReference>
<reference evidence="2 3" key="1">
    <citation type="submission" date="2023-02" db="EMBL/GenBank/DDBJ databases">
        <title>Genome sequencing required for Actinomycetospora new species description.</title>
        <authorList>
            <person name="Saimee Y."/>
            <person name="Duangmal K."/>
        </authorList>
    </citation>
    <scope>NUCLEOTIDE SEQUENCE [LARGE SCALE GENOMIC DNA]</scope>
    <source>
        <strain evidence="2 3">DW7H6</strain>
    </source>
</reference>
<dbReference type="GO" id="GO:0008168">
    <property type="term" value="F:methyltransferase activity"/>
    <property type="evidence" value="ECO:0007669"/>
    <property type="project" value="UniProtKB-KW"/>
</dbReference>
<evidence type="ECO:0000313" key="3">
    <source>
        <dbReference type="Proteomes" id="UP001300763"/>
    </source>
</evidence>
<name>A0ABT5T3Y4_9PSEU</name>
<comment type="caution">
    <text evidence="2">The sequence shown here is derived from an EMBL/GenBank/DDBJ whole genome shotgun (WGS) entry which is preliminary data.</text>
</comment>
<gene>
    <name evidence="2" type="ORF">PGB27_25130</name>
</gene>